<dbReference type="EMBL" id="JAAIUW010000004">
    <property type="protein sequence ID" value="KAF7836171.1"/>
    <property type="molecule type" value="Genomic_DNA"/>
</dbReference>
<name>A0A835CA55_9FABA</name>
<dbReference type="InterPro" id="IPR032675">
    <property type="entry name" value="LRR_dom_sf"/>
</dbReference>
<comment type="caution">
    <text evidence="2">The sequence shown here is derived from an EMBL/GenBank/DDBJ whole genome shotgun (WGS) entry which is preliminary data.</text>
</comment>
<keyword evidence="2" id="KW-0012">Acyltransferase</keyword>
<gene>
    <name evidence="2" type="ORF">G2W53_011030</name>
</gene>
<dbReference type="PANTHER" id="PTHR34145:SF68">
    <property type="entry name" value="FBD DOMAIN-CONTAINING PROTEIN"/>
    <property type="match status" value="1"/>
</dbReference>
<organism evidence="2 3">
    <name type="scientific">Senna tora</name>
    <dbReference type="NCBI Taxonomy" id="362788"/>
    <lineage>
        <taxon>Eukaryota</taxon>
        <taxon>Viridiplantae</taxon>
        <taxon>Streptophyta</taxon>
        <taxon>Embryophyta</taxon>
        <taxon>Tracheophyta</taxon>
        <taxon>Spermatophyta</taxon>
        <taxon>Magnoliopsida</taxon>
        <taxon>eudicotyledons</taxon>
        <taxon>Gunneridae</taxon>
        <taxon>Pentapetalae</taxon>
        <taxon>rosids</taxon>
        <taxon>fabids</taxon>
        <taxon>Fabales</taxon>
        <taxon>Fabaceae</taxon>
        <taxon>Caesalpinioideae</taxon>
        <taxon>Cassia clade</taxon>
        <taxon>Senna</taxon>
    </lineage>
</organism>
<dbReference type="GO" id="GO:0016746">
    <property type="term" value="F:acyltransferase activity"/>
    <property type="evidence" value="ECO:0007669"/>
    <property type="project" value="UniProtKB-KW"/>
</dbReference>
<dbReference type="AlphaFoldDB" id="A0A835CA55"/>
<keyword evidence="1" id="KW-0472">Membrane</keyword>
<evidence type="ECO:0000313" key="2">
    <source>
        <dbReference type="EMBL" id="KAF7836171.1"/>
    </source>
</evidence>
<dbReference type="OrthoDB" id="272512at2759"/>
<dbReference type="InterPro" id="IPR053772">
    <property type="entry name" value="At1g61320/At1g61330-like"/>
</dbReference>
<sequence>MKELRLSYVEVSGEDLEYLLSSCSLLETLAVMNSSHSKLKQLQLISCRFLLTLEISAANLVSFTYNVGHGMPYYDEVLPSSIISIDYKHIPNLKQLCFGGANRDVLLNNFLELATYDHLSCLKIGCDESNYEWGDFEIKEKGAHAYNCVEEVKVIGFGGTNPEVEFIEGIIKNSPNLKKLIVDPISPYNSGVTFENKIREIYDYSLARTCARNMEPNIPSQVEFVVLTLNDDDSNRPSAQSCARNDNPQFPHPYRSNNGETLVELSSPTTVNPFLNDTPNIDGLYEWLKIVVCLPIALVRLVIFGLYMLIGYVATKLDLQGWKDKKNLMPRR</sequence>
<dbReference type="Proteomes" id="UP000634136">
    <property type="component" value="Unassembled WGS sequence"/>
</dbReference>
<dbReference type="PANTHER" id="PTHR34145">
    <property type="entry name" value="OS02G0105600 PROTEIN"/>
    <property type="match status" value="1"/>
</dbReference>
<evidence type="ECO:0000256" key="1">
    <source>
        <dbReference type="SAM" id="Phobius"/>
    </source>
</evidence>
<reference evidence="2" key="1">
    <citation type="submission" date="2020-09" db="EMBL/GenBank/DDBJ databases">
        <title>Genome-Enabled Discovery of Anthraquinone Biosynthesis in Senna tora.</title>
        <authorList>
            <person name="Kang S.-H."/>
            <person name="Pandey R.P."/>
            <person name="Lee C.-M."/>
            <person name="Sim J.-S."/>
            <person name="Jeong J.-T."/>
            <person name="Choi B.-S."/>
            <person name="Jung M."/>
            <person name="Ginzburg D."/>
            <person name="Zhao K."/>
            <person name="Won S.Y."/>
            <person name="Oh T.-J."/>
            <person name="Yu Y."/>
            <person name="Kim N.-H."/>
            <person name="Lee O.R."/>
            <person name="Lee T.-H."/>
            <person name="Bashyal P."/>
            <person name="Kim T.-S."/>
            <person name="Lee W.-H."/>
            <person name="Kawkins C."/>
            <person name="Kim C.-K."/>
            <person name="Kim J.S."/>
            <person name="Ahn B.O."/>
            <person name="Rhee S.Y."/>
            <person name="Sohng J.K."/>
        </authorList>
    </citation>
    <scope>NUCLEOTIDE SEQUENCE</scope>
    <source>
        <tissue evidence="2">Leaf</tissue>
    </source>
</reference>
<feature type="transmembrane region" description="Helical" evidence="1">
    <location>
        <begin position="287"/>
        <end position="310"/>
    </location>
</feature>
<evidence type="ECO:0000313" key="3">
    <source>
        <dbReference type="Proteomes" id="UP000634136"/>
    </source>
</evidence>
<dbReference type="Gene3D" id="3.80.10.10">
    <property type="entry name" value="Ribonuclease Inhibitor"/>
    <property type="match status" value="1"/>
</dbReference>
<accession>A0A835CA55</accession>
<keyword evidence="2" id="KW-0808">Transferase</keyword>
<keyword evidence="1" id="KW-1133">Transmembrane helix</keyword>
<keyword evidence="3" id="KW-1185">Reference proteome</keyword>
<dbReference type="SUPFAM" id="SSF52047">
    <property type="entry name" value="RNI-like"/>
    <property type="match status" value="1"/>
</dbReference>
<keyword evidence="1" id="KW-0812">Transmembrane</keyword>
<proteinExistence type="predicted"/>
<protein>
    <submittedName>
        <fullName evidence="2">Lysophospholipid acyltransferase LPEAT2-like</fullName>
    </submittedName>
</protein>